<dbReference type="EMBL" id="JACVVK020000703">
    <property type="protein sequence ID" value="KAK7454135.1"/>
    <property type="molecule type" value="Genomic_DNA"/>
</dbReference>
<comment type="caution">
    <text evidence="3">The sequence shown here is derived from an EMBL/GenBank/DDBJ whole genome shotgun (WGS) entry which is preliminary data.</text>
</comment>
<evidence type="ECO:0000313" key="3">
    <source>
        <dbReference type="EMBL" id="KAK7454135.1"/>
    </source>
</evidence>
<evidence type="ECO:0000256" key="2">
    <source>
        <dbReference type="SAM" id="Phobius"/>
    </source>
</evidence>
<sequence>ETGVVKSVLAALTVFVLIGLALVTLGLLRRRKHALMLNSDYEDAEHENVHTDFTAMSQDVSQQHEQGNNPTDRIGQPGEGDYAEVGGLRSGPRTERQNRNRQHLQQQHHQNRQQQQLHPVGDPMPCGSSVVFFPAIGGRQVASDDTYVDAADVRKRKAAARQSEKRKEAGAESVEEDPEDEAPRPSPRQTNADGLTYGQLDFSGHRASNVIIRMLPKTDYAQIQLEPPPRPPKPQDASKKRTSE</sequence>
<feature type="region of interest" description="Disordered" evidence="1">
    <location>
        <begin position="221"/>
        <end position="244"/>
    </location>
</feature>
<feature type="region of interest" description="Disordered" evidence="1">
    <location>
        <begin position="159"/>
        <end position="201"/>
    </location>
</feature>
<dbReference type="AlphaFoldDB" id="A0ABD0J2P3"/>
<keyword evidence="4" id="KW-1185">Reference proteome</keyword>
<accession>A0ABD0J2P3</accession>
<keyword evidence="2" id="KW-0472">Membrane</keyword>
<name>A0ABD0J2P3_9CAEN</name>
<feature type="non-terminal residue" evidence="3">
    <location>
        <position position="1"/>
    </location>
</feature>
<keyword evidence="2" id="KW-1133">Transmembrane helix</keyword>
<organism evidence="3 4">
    <name type="scientific">Batillaria attramentaria</name>
    <dbReference type="NCBI Taxonomy" id="370345"/>
    <lineage>
        <taxon>Eukaryota</taxon>
        <taxon>Metazoa</taxon>
        <taxon>Spiralia</taxon>
        <taxon>Lophotrochozoa</taxon>
        <taxon>Mollusca</taxon>
        <taxon>Gastropoda</taxon>
        <taxon>Caenogastropoda</taxon>
        <taxon>Sorbeoconcha</taxon>
        <taxon>Cerithioidea</taxon>
        <taxon>Batillariidae</taxon>
        <taxon>Batillaria</taxon>
    </lineage>
</organism>
<dbReference type="Proteomes" id="UP001519460">
    <property type="component" value="Unassembled WGS sequence"/>
</dbReference>
<evidence type="ECO:0000313" key="4">
    <source>
        <dbReference type="Proteomes" id="UP001519460"/>
    </source>
</evidence>
<feature type="compositionally biased region" description="Polar residues" evidence="1">
    <location>
        <begin position="59"/>
        <end position="71"/>
    </location>
</feature>
<feature type="compositionally biased region" description="Low complexity" evidence="1">
    <location>
        <begin position="103"/>
        <end position="118"/>
    </location>
</feature>
<reference evidence="3 4" key="1">
    <citation type="journal article" date="2023" name="Sci. Data">
        <title>Genome assembly of the Korean intertidal mud-creeper Batillaria attramentaria.</title>
        <authorList>
            <person name="Patra A.K."/>
            <person name="Ho P.T."/>
            <person name="Jun S."/>
            <person name="Lee S.J."/>
            <person name="Kim Y."/>
            <person name="Won Y.J."/>
        </authorList>
    </citation>
    <scope>NUCLEOTIDE SEQUENCE [LARGE SCALE GENOMIC DNA]</scope>
    <source>
        <strain evidence="3">Wonlab-2016</strain>
    </source>
</reference>
<evidence type="ECO:0000256" key="1">
    <source>
        <dbReference type="SAM" id="MobiDB-lite"/>
    </source>
</evidence>
<keyword evidence="2" id="KW-0812">Transmembrane</keyword>
<feature type="region of interest" description="Disordered" evidence="1">
    <location>
        <begin position="59"/>
        <end position="125"/>
    </location>
</feature>
<feature type="transmembrane region" description="Helical" evidence="2">
    <location>
        <begin position="6"/>
        <end position="28"/>
    </location>
</feature>
<protein>
    <submittedName>
        <fullName evidence="3">Uncharacterized protein</fullName>
    </submittedName>
</protein>
<gene>
    <name evidence="3" type="ORF">BaRGS_00039588</name>
</gene>
<proteinExistence type="predicted"/>